<reference evidence="8" key="1">
    <citation type="submission" date="2021-01" db="EMBL/GenBank/DDBJ databases">
        <authorList>
            <person name="Corre E."/>
            <person name="Pelletier E."/>
            <person name="Niang G."/>
            <person name="Scheremetjew M."/>
            <person name="Finn R."/>
            <person name="Kale V."/>
            <person name="Holt S."/>
            <person name="Cochrane G."/>
            <person name="Meng A."/>
            <person name="Brown T."/>
            <person name="Cohen L."/>
        </authorList>
    </citation>
    <scope>NUCLEOTIDE SEQUENCE</scope>
    <source>
        <strain evidence="8">CCMP3105</strain>
    </source>
</reference>
<protein>
    <recommendedName>
        <fullName evidence="7">Rubredoxin-like domain-containing protein</fullName>
    </recommendedName>
</protein>
<evidence type="ECO:0000256" key="3">
    <source>
        <dbReference type="ARBA" id="ARBA00022982"/>
    </source>
</evidence>
<evidence type="ECO:0000256" key="6">
    <source>
        <dbReference type="SAM" id="SignalP"/>
    </source>
</evidence>
<evidence type="ECO:0000256" key="4">
    <source>
        <dbReference type="ARBA" id="ARBA00023004"/>
    </source>
</evidence>
<dbReference type="SUPFAM" id="SSF57802">
    <property type="entry name" value="Rubredoxin-like"/>
    <property type="match status" value="1"/>
</dbReference>
<keyword evidence="2" id="KW-0479">Metal-binding</keyword>
<proteinExistence type="predicted"/>
<feature type="region of interest" description="Disordered" evidence="5">
    <location>
        <begin position="131"/>
        <end position="162"/>
    </location>
</feature>
<dbReference type="PROSITE" id="PS50903">
    <property type="entry name" value="RUBREDOXIN_LIKE"/>
    <property type="match status" value="1"/>
</dbReference>
<evidence type="ECO:0000313" key="8">
    <source>
        <dbReference type="EMBL" id="CAE4567705.1"/>
    </source>
</evidence>
<dbReference type="GO" id="GO:0005506">
    <property type="term" value="F:iron ion binding"/>
    <property type="evidence" value="ECO:0007669"/>
    <property type="project" value="InterPro"/>
</dbReference>
<keyword evidence="4" id="KW-0408">Iron</keyword>
<sequence>MGRGSCSSWITCLLLAVSWAQCASKTADECVSSSNVAAAAVKPGVALVQGNVSSRRVHGVLAAEKDVADVDHNLSAHQSGEWICQVCDHVYSPGSDGGGKSFDQLPDTWTCPICGASKSAFKYDRAIDAARSQSTPAVSTDEEKPRPPAPRPEPAPTLKSSAKGLGSLWLPALAVGGMVH</sequence>
<dbReference type="AlphaFoldDB" id="A0A7S4PZK3"/>
<keyword evidence="1" id="KW-0813">Transport</keyword>
<keyword evidence="3" id="KW-0249">Electron transport</keyword>
<dbReference type="InterPro" id="IPR018527">
    <property type="entry name" value="Rubredoxin_Fe_BS"/>
</dbReference>
<dbReference type="PROSITE" id="PS00202">
    <property type="entry name" value="RUBREDOXIN"/>
    <property type="match status" value="1"/>
</dbReference>
<evidence type="ECO:0000256" key="2">
    <source>
        <dbReference type="ARBA" id="ARBA00022723"/>
    </source>
</evidence>
<name>A0A7S4PZK3_9DINO</name>
<evidence type="ECO:0000256" key="1">
    <source>
        <dbReference type="ARBA" id="ARBA00022448"/>
    </source>
</evidence>
<accession>A0A7S4PZK3</accession>
<dbReference type="InterPro" id="IPR024934">
    <property type="entry name" value="Rubredoxin-like_dom"/>
</dbReference>
<dbReference type="Pfam" id="PF00301">
    <property type="entry name" value="Rubredoxin"/>
    <property type="match status" value="1"/>
</dbReference>
<dbReference type="InterPro" id="IPR024935">
    <property type="entry name" value="Rubredoxin_dom"/>
</dbReference>
<dbReference type="EMBL" id="HBNR01011357">
    <property type="protein sequence ID" value="CAE4567705.1"/>
    <property type="molecule type" value="Transcribed_RNA"/>
</dbReference>
<dbReference type="Gene3D" id="2.20.28.10">
    <property type="match status" value="1"/>
</dbReference>
<feature type="chain" id="PRO_5031561448" description="Rubredoxin-like domain-containing protein" evidence="6">
    <location>
        <begin position="23"/>
        <end position="180"/>
    </location>
</feature>
<feature type="domain" description="Rubredoxin-like" evidence="7">
    <location>
        <begin position="79"/>
        <end position="124"/>
    </location>
</feature>
<dbReference type="CDD" id="cd00730">
    <property type="entry name" value="rubredoxin"/>
    <property type="match status" value="1"/>
</dbReference>
<keyword evidence="6" id="KW-0732">Signal</keyword>
<evidence type="ECO:0000256" key="5">
    <source>
        <dbReference type="SAM" id="MobiDB-lite"/>
    </source>
</evidence>
<feature type="signal peptide" evidence="6">
    <location>
        <begin position="1"/>
        <end position="22"/>
    </location>
</feature>
<organism evidence="8">
    <name type="scientific">Alexandrium monilatum</name>
    <dbReference type="NCBI Taxonomy" id="311494"/>
    <lineage>
        <taxon>Eukaryota</taxon>
        <taxon>Sar</taxon>
        <taxon>Alveolata</taxon>
        <taxon>Dinophyceae</taxon>
        <taxon>Gonyaulacales</taxon>
        <taxon>Pyrocystaceae</taxon>
        <taxon>Alexandrium</taxon>
    </lineage>
</organism>
<gene>
    <name evidence="8" type="ORF">AMON00008_LOCUS7324</name>
</gene>
<evidence type="ECO:0000259" key="7">
    <source>
        <dbReference type="PROSITE" id="PS50903"/>
    </source>
</evidence>
<dbReference type="PRINTS" id="PR00163">
    <property type="entry name" value="RUBREDOXIN"/>
</dbReference>